<proteinExistence type="inferred from homology"/>
<evidence type="ECO:0000256" key="2">
    <source>
        <dbReference type="ARBA" id="ARBA00023239"/>
    </source>
</evidence>
<keyword evidence="2" id="KW-0456">Lyase</keyword>
<dbReference type="CDD" id="cd06558">
    <property type="entry name" value="crotonase-like"/>
    <property type="match status" value="1"/>
</dbReference>
<reference evidence="3 4" key="1">
    <citation type="submission" date="2019-03" db="EMBL/GenBank/DDBJ databases">
        <title>Genomics of glacier-inhabiting Cryobacterium strains.</title>
        <authorList>
            <person name="Liu Q."/>
            <person name="Xin Y.-H."/>
        </authorList>
    </citation>
    <scope>NUCLEOTIDE SEQUENCE [LARGE SCALE GENOMIC DNA]</scope>
    <source>
        <strain evidence="3 4">CGMCC 1.10440</strain>
    </source>
</reference>
<evidence type="ECO:0000313" key="4">
    <source>
        <dbReference type="Proteomes" id="UP000298488"/>
    </source>
</evidence>
<dbReference type="PANTHER" id="PTHR11941:SF127">
    <property type="entry name" value="ENOYL-COA HYDRATASE ECHA18 (ENOYL HYDRASE) (UNSATURATED ACYL-COA HYDRATASE) (CROTONASE)-RELATED"/>
    <property type="match status" value="1"/>
</dbReference>
<dbReference type="EMBL" id="SOFI01000003">
    <property type="protein sequence ID" value="TFB79510.1"/>
    <property type="molecule type" value="Genomic_DNA"/>
</dbReference>
<dbReference type="InterPro" id="IPR001753">
    <property type="entry name" value="Enoyl-CoA_hydra/iso"/>
</dbReference>
<evidence type="ECO:0000256" key="1">
    <source>
        <dbReference type="ARBA" id="ARBA00005254"/>
    </source>
</evidence>
<dbReference type="GO" id="GO:0006635">
    <property type="term" value="P:fatty acid beta-oxidation"/>
    <property type="evidence" value="ECO:0007669"/>
    <property type="project" value="TreeGrafter"/>
</dbReference>
<dbReference type="InterPro" id="IPR029045">
    <property type="entry name" value="ClpP/crotonase-like_dom_sf"/>
</dbReference>
<dbReference type="Proteomes" id="UP000298488">
    <property type="component" value="Unassembled WGS sequence"/>
</dbReference>
<keyword evidence="4" id="KW-1185">Reference proteome</keyword>
<name>A0A4R8VBN2_9MICO</name>
<organism evidence="3 4">
    <name type="scientific">Terrimesophilobacter mesophilus</name>
    <dbReference type="NCBI Taxonomy" id="433647"/>
    <lineage>
        <taxon>Bacteria</taxon>
        <taxon>Bacillati</taxon>
        <taxon>Actinomycetota</taxon>
        <taxon>Actinomycetes</taxon>
        <taxon>Micrococcales</taxon>
        <taxon>Microbacteriaceae</taxon>
        <taxon>Terrimesophilobacter</taxon>
    </lineage>
</organism>
<dbReference type="Gene3D" id="3.90.226.10">
    <property type="entry name" value="2-enoyl-CoA Hydratase, Chain A, domain 1"/>
    <property type="match status" value="1"/>
</dbReference>
<evidence type="ECO:0000313" key="3">
    <source>
        <dbReference type="EMBL" id="TFB79510.1"/>
    </source>
</evidence>
<dbReference type="Pfam" id="PF00378">
    <property type="entry name" value="ECH_1"/>
    <property type="match status" value="1"/>
</dbReference>
<dbReference type="AlphaFoldDB" id="A0A4R8VBN2"/>
<comment type="similarity">
    <text evidence="1">Belongs to the enoyl-CoA hydratase/isomerase family.</text>
</comment>
<accession>A0A4R8VBN2</accession>
<protein>
    <submittedName>
        <fullName evidence="3">Enoyl-CoA hydratase/isomerase family protein</fullName>
    </submittedName>
</protein>
<comment type="caution">
    <text evidence="3">The sequence shown here is derived from an EMBL/GenBank/DDBJ whole genome shotgun (WGS) entry which is preliminary data.</text>
</comment>
<dbReference type="InterPro" id="IPR014748">
    <property type="entry name" value="Enoyl-CoA_hydra_C"/>
</dbReference>
<dbReference type="PANTHER" id="PTHR11941">
    <property type="entry name" value="ENOYL-COA HYDRATASE-RELATED"/>
    <property type="match status" value="1"/>
</dbReference>
<dbReference type="GO" id="GO:0016829">
    <property type="term" value="F:lyase activity"/>
    <property type="evidence" value="ECO:0007669"/>
    <property type="project" value="UniProtKB-KW"/>
</dbReference>
<dbReference type="SUPFAM" id="SSF52096">
    <property type="entry name" value="ClpP/crotonase"/>
    <property type="match status" value="1"/>
</dbReference>
<gene>
    <name evidence="3" type="ORF">E3N84_05260</name>
</gene>
<sequence length="285" mass="29118">MQVWSPPAKTRGRDVVAANTEPDQKADSAGGRLTVSRSGDIATITIDHAGKRNALTAAMWAQFAPVLAELADDPGVTVLVVRGAGADFSAGADIGDLDAILTGESDGGVMTEAEDALAAFPKPTIAAIDGHCVGGGWELAGACDLRICSDRSTFGVTPSRLGIVYPRSGIERLVAIAGPAVAKHLLFSGELVSPQTAAAWGLVTKVLPAEGFWDAVGAFASLIVSRSQFSIRATKEIVDAVAAGGDGVAEAVARWLATPSGDRAIGVAAFLGKRPPEFTWGSGTP</sequence>
<dbReference type="GO" id="GO:0016853">
    <property type="term" value="F:isomerase activity"/>
    <property type="evidence" value="ECO:0007669"/>
    <property type="project" value="UniProtKB-KW"/>
</dbReference>
<keyword evidence="3" id="KW-0413">Isomerase</keyword>
<dbReference type="Gene3D" id="1.10.12.10">
    <property type="entry name" value="Lyase 2-enoyl-coa Hydratase, Chain A, domain 2"/>
    <property type="match status" value="1"/>
</dbReference>
<dbReference type="OrthoDB" id="9807606at2"/>